<dbReference type="EMBL" id="JAUJYO010000009">
    <property type="protein sequence ID" value="KAK1309350.1"/>
    <property type="molecule type" value="Genomic_DNA"/>
</dbReference>
<evidence type="ECO:0000313" key="2">
    <source>
        <dbReference type="EMBL" id="KAK1309350.1"/>
    </source>
</evidence>
<reference evidence="2" key="1">
    <citation type="journal article" date="2023" name="Nat. Commun.">
        <title>Diploid and tetraploid genomes of Acorus and the evolution of monocots.</title>
        <authorList>
            <person name="Ma L."/>
            <person name="Liu K.W."/>
            <person name="Li Z."/>
            <person name="Hsiao Y.Y."/>
            <person name="Qi Y."/>
            <person name="Fu T."/>
            <person name="Tang G.D."/>
            <person name="Zhang D."/>
            <person name="Sun W.H."/>
            <person name="Liu D.K."/>
            <person name="Li Y."/>
            <person name="Chen G.Z."/>
            <person name="Liu X.D."/>
            <person name="Liao X.Y."/>
            <person name="Jiang Y.T."/>
            <person name="Yu X."/>
            <person name="Hao Y."/>
            <person name="Huang J."/>
            <person name="Zhao X.W."/>
            <person name="Ke S."/>
            <person name="Chen Y.Y."/>
            <person name="Wu W.L."/>
            <person name="Hsu J.L."/>
            <person name="Lin Y.F."/>
            <person name="Huang M.D."/>
            <person name="Li C.Y."/>
            <person name="Huang L."/>
            <person name="Wang Z.W."/>
            <person name="Zhao X."/>
            <person name="Zhong W.Y."/>
            <person name="Peng D.H."/>
            <person name="Ahmad S."/>
            <person name="Lan S."/>
            <person name="Zhang J.S."/>
            <person name="Tsai W.C."/>
            <person name="Van de Peer Y."/>
            <person name="Liu Z.J."/>
        </authorList>
    </citation>
    <scope>NUCLEOTIDE SEQUENCE</scope>
    <source>
        <strain evidence="2">CP</strain>
    </source>
</reference>
<keyword evidence="3" id="KW-1185">Reference proteome</keyword>
<dbReference type="AlphaFoldDB" id="A0AAV9E757"/>
<dbReference type="InterPro" id="IPR002156">
    <property type="entry name" value="RNaseH_domain"/>
</dbReference>
<protein>
    <recommendedName>
        <fullName evidence="1">RNase H type-1 domain-containing protein</fullName>
    </recommendedName>
</protein>
<dbReference type="Proteomes" id="UP001180020">
    <property type="component" value="Unassembled WGS sequence"/>
</dbReference>
<dbReference type="PROSITE" id="PS50879">
    <property type="entry name" value="RNASE_H_1"/>
    <property type="match status" value="1"/>
</dbReference>
<dbReference type="Pfam" id="PF13456">
    <property type="entry name" value="RVT_3"/>
    <property type="match status" value="1"/>
</dbReference>
<evidence type="ECO:0000313" key="3">
    <source>
        <dbReference type="Proteomes" id="UP001180020"/>
    </source>
</evidence>
<name>A0AAV9E757_ACOCL</name>
<organism evidence="2 3">
    <name type="scientific">Acorus calamus</name>
    <name type="common">Sweet flag</name>
    <dbReference type="NCBI Taxonomy" id="4465"/>
    <lineage>
        <taxon>Eukaryota</taxon>
        <taxon>Viridiplantae</taxon>
        <taxon>Streptophyta</taxon>
        <taxon>Embryophyta</taxon>
        <taxon>Tracheophyta</taxon>
        <taxon>Spermatophyta</taxon>
        <taxon>Magnoliopsida</taxon>
        <taxon>Liliopsida</taxon>
        <taxon>Acoraceae</taxon>
        <taxon>Acorus</taxon>
    </lineage>
</organism>
<dbReference type="InterPro" id="IPR053151">
    <property type="entry name" value="RNase_H-like"/>
</dbReference>
<accession>A0AAV9E757</accession>
<reference evidence="2" key="2">
    <citation type="submission" date="2023-06" db="EMBL/GenBank/DDBJ databases">
        <authorList>
            <person name="Ma L."/>
            <person name="Liu K.-W."/>
            <person name="Li Z."/>
            <person name="Hsiao Y.-Y."/>
            <person name="Qi Y."/>
            <person name="Fu T."/>
            <person name="Tang G."/>
            <person name="Zhang D."/>
            <person name="Sun W.-H."/>
            <person name="Liu D.-K."/>
            <person name="Li Y."/>
            <person name="Chen G.-Z."/>
            <person name="Liu X.-D."/>
            <person name="Liao X.-Y."/>
            <person name="Jiang Y.-T."/>
            <person name="Yu X."/>
            <person name="Hao Y."/>
            <person name="Huang J."/>
            <person name="Zhao X.-W."/>
            <person name="Ke S."/>
            <person name="Chen Y.-Y."/>
            <person name="Wu W.-L."/>
            <person name="Hsu J.-L."/>
            <person name="Lin Y.-F."/>
            <person name="Huang M.-D."/>
            <person name="Li C.-Y."/>
            <person name="Huang L."/>
            <person name="Wang Z.-W."/>
            <person name="Zhao X."/>
            <person name="Zhong W.-Y."/>
            <person name="Peng D.-H."/>
            <person name="Ahmad S."/>
            <person name="Lan S."/>
            <person name="Zhang J.-S."/>
            <person name="Tsai W.-C."/>
            <person name="Van De Peer Y."/>
            <person name="Liu Z.-J."/>
        </authorList>
    </citation>
    <scope>NUCLEOTIDE SEQUENCE</scope>
    <source>
        <strain evidence="2">CP</strain>
        <tissue evidence="2">Leaves</tissue>
    </source>
</reference>
<dbReference type="CDD" id="cd06222">
    <property type="entry name" value="RNase_H_like"/>
    <property type="match status" value="1"/>
</dbReference>
<dbReference type="SUPFAM" id="SSF53098">
    <property type="entry name" value="Ribonuclease H-like"/>
    <property type="match status" value="1"/>
</dbReference>
<gene>
    <name evidence="2" type="ORF">QJS10_CPA09g02087</name>
</gene>
<dbReference type="GO" id="GO:0003676">
    <property type="term" value="F:nucleic acid binding"/>
    <property type="evidence" value="ECO:0007669"/>
    <property type="project" value="InterPro"/>
</dbReference>
<evidence type="ECO:0000259" key="1">
    <source>
        <dbReference type="PROSITE" id="PS50879"/>
    </source>
</evidence>
<dbReference type="InterPro" id="IPR012337">
    <property type="entry name" value="RNaseH-like_sf"/>
</dbReference>
<dbReference type="GO" id="GO:0004523">
    <property type="term" value="F:RNA-DNA hybrid ribonuclease activity"/>
    <property type="evidence" value="ECO:0007669"/>
    <property type="project" value="InterPro"/>
</dbReference>
<dbReference type="PANTHER" id="PTHR47723">
    <property type="entry name" value="OS05G0353850 PROTEIN"/>
    <property type="match status" value="1"/>
</dbReference>
<dbReference type="InterPro" id="IPR036397">
    <property type="entry name" value="RNaseH_sf"/>
</dbReference>
<dbReference type="InterPro" id="IPR044730">
    <property type="entry name" value="RNase_H-like_dom_plant"/>
</dbReference>
<feature type="domain" description="RNase H type-1" evidence="1">
    <location>
        <begin position="76"/>
        <end position="209"/>
    </location>
</feature>
<comment type="caution">
    <text evidence="2">The sequence shown here is derived from an EMBL/GenBank/DDBJ whole genome shotgun (WGS) entry which is preliminary data.</text>
</comment>
<dbReference type="PANTHER" id="PTHR47723:SF23">
    <property type="entry name" value="REVERSE TRANSCRIPTASE-LIKE PROTEIN"/>
    <property type="match status" value="1"/>
</dbReference>
<sequence>MDKIWNARNASKYDNSTPNPTFLSNKIRKSICDAIVARGPCWKIDSPTASLITSLGLHFDPTPPKSPIEVIWLKPDPPWIKLNIDGASLGNPGPSGAGGVFRDHQATFLLGFSCNTGHNTNTFAEFYGLFRGISIWFETHPTFNGYIWIESDSTLVVNTIIGKISASPLINPYVLHIHKWLNLLTGWKITHIFREGNRSADKLASLALSVPNETVFDSPPVTLAHYLNDDANEVPQYRFPKP</sequence>
<dbReference type="Gene3D" id="3.30.420.10">
    <property type="entry name" value="Ribonuclease H-like superfamily/Ribonuclease H"/>
    <property type="match status" value="1"/>
</dbReference>
<proteinExistence type="predicted"/>